<dbReference type="Gene3D" id="3.40.50.150">
    <property type="entry name" value="Vaccinia Virus protein VP39"/>
    <property type="match status" value="1"/>
</dbReference>
<reference evidence="3" key="1">
    <citation type="journal article" date="2019" name="Int. J. Syst. Evol. Microbiol.">
        <title>The Global Catalogue of Microorganisms (GCM) 10K type strain sequencing project: providing services to taxonomists for standard genome sequencing and annotation.</title>
        <authorList>
            <consortium name="The Broad Institute Genomics Platform"/>
            <consortium name="The Broad Institute Genome Sequencing Center for Infectious Disease"/>
            <person name="Wu L."/>
            <person name="Ma J."/>
        </authorList>
    </citation>
    <scope>NUCLEOTIDE SEQUENCE [LARGE SCALE GENOMIC DNA]</scope>
    <source>
        <strain evidence="3">CCUG 56401</strain>
    </source>
</reference>
<gene>
    <name evidence="2" type="ORF">ACFQ16_14255</name>
</gene>
<sequence length="212" mass="23494">MGTLTCHYKRAGSEAPDEVLTRFRTLARRHAGGRVLDIGAYQPDDLLCYRNLGSLALVAADARLLAEPPPGAEFVDTGLERLPFPAGAFDVVICRFALCATPDPCRAAREIARVLGRNGHVLFLEHARAPGVIGQAQDQAQRMLHGTRHCRLNVEVVANWQLVGLVMRRLDWYWPPCYARAPLVQGVATHPDQRYRQELAWLRGTEIPGGKP</sequence>
<proteinExistence type="predicted"/>
<comment type="caution">
    <text evidence="2">The sequence shown here is derived from an EMBL/GenBank/DDBJ whole genome shotgun (WGS) entry which is preliminary data.</text>
</comment>
<protein>
    <submittedName>
        <fullName evidence="2">Class I SAM-dependent methyltransferase</fullName>
        <ecNumber evidence="2">2.1.1.-</ecNumber>
    </submittedName>
</protein>
<organism evidence="2 3">
    <name type="scientific">Saccharopolyspora rosea</name>
    <dbReference type="NCBI Taxonomy" id="524884"/>
    <lineage>
        <taxon>Bacteria</taxon>
        <taxon>Bacillati</taxon>
        <taxon>Actinomycetota</taxon>
        <taxon>Actinomycetes</taxon>
        <taxon>Pseudonocardiales</taxon>
        <taxon>Pseudonocardiaceae</taxon>
        <taxon>Saccharopolyspora</taxon>
    </lineage>
</organism>
<dbReference type="Pfam" id="PF08241">
    <property type="entry name" value="Methyltransf_11"/>
    <property type="match status" value="1"/>
</dbReference>
<keyword evidence="2" id="KW-0808">Transferase</keyword>
<dbReference type="RefSeq" id="WP_263250491.1">
    <property type="nucleotide sequence ID" value="NZ_BAABLT010000011.1"/>
</dbReference>
<dbReference type="EMBL" id="JBHTIW010000009">
    <property type="protein sequence ID" value="MFD0920911.1"/>
    <property type="molecule type" value="Genomic_DNA"/>
</dbReference>
<keyword evidence="3" id="KW-1185">Reference proteome</keyword>
<evidence type="ECO:0000313" key="2">
    <source>
        <dbReference type="EMBL" id="MFD0920911.1"/>
    </source>
</evidence>
<dbReference type="EC" id="2.1.1.-" evidence="2"/>
<evidence type="ECO:0000259" key="1">
    <source>
        <dbReference type="Pfam" id="PF08241"/>
    </source>
</evidence>
<evidence type="ECO:0000313" key="3">
    <source>
        <dbReference type="Proteomes" id="UP001597018"/>
    </source>
</evidence>
<dbReference type="Proteomes" id="UP001597018">
    <property type="component" value="Unassembled WGS sequence"/>
</dbReference>
<dbReference type="InterPro" id="IPR013216">
    <property type="entry name" value="Methyltransf_11"/>
</dbReference>
<dbReference type="GO" id="GO:0032259">
    <property type="term" value="P:methylation"/>
    <property type="evidence" value="ECO:0007669"/>
    <property type="project" value="UniProtKB-KW"/>
</dbReference>
<accession>A0ABW3FQU6</accession>
<dbReference type="SUPFAM" id="SSF53335">
    <property type="entry name" value="S-adenosyl-L-methionine-dependent methyltransferases"/>
    <property type="match status" value="1"/>
</dbReference>
<name>A0ABW3FQU6_9PSEU</name>
<dbReference type="GO" id="GO:0008168">
    <property type="term" value="F:methyltransferase activity"/>
    <property type="evidence" value="ECO:0007669"/>
    <property type="project" value="UniProtKB-KW"/>
</dbReference>
<keyword evidence="2" id="KW-0489">Methyltransferase</keyword>
<feature type="domain" description="Methyltransferase type 11" evidence="1">
    <location>
        <begin position="66"/>
        <end position="123"/>
    </location>
</feature>
<dbReference type="InterPro" id="IPR029063">
    <property type="entry name" value="SAM-dependent_MTases_sf"/>
</dbReference>